<organism evidence="1 2">
    <name type="scientific">Marinifilum breve</name>
    <dbReference type="NCBI Taxonomy" id="2184082"/>
    <lineage>
        <taxon>Bacteria</taxon>
        <taxon>Pseudomonadati</taxon>
        <taxon>Bacteroidota</taxon>
        <taxon>Bacteroidia</taxon>
        <taxon>Marinilabiliales</taxon>
        <taxon>Marinifilaceae</taxon>
    </lineage>
</organism>
<name>A0A2V3ZX60_9BACT</name>
<reference evidence="1 2" key="1">
    <citation type="submission" date="2018-05" db="EMBL/GenBank/DDBJ databases">
        <title>Marinifilum breve JC075T sp. nov., a marine bacterium isolated from Yongle Blue Hole in the South China Sea.</title>
        <authorList>
            <person name="Fu T."/>
        </authorList>
    </citation>
    <scope>NUCLEOTIDE SEQUENCE [LARGE SCALE GENOMIC DNA]</scope>
    <source>
        <strain evidence="1 2">JC075</strain>
    </source>
</reference>
<dbReference type="Proteomes" id="UP000248079">
    <property type="component" value="Unassembled WGS sequence"/>
</dbReference>
<keyword evidence="2" id="KW-1185">Reference proteome</keyword>
<evidence type="ECO:0000313" key="1">
    <source>
        <dbReference type="EMBL" id="PXY01052.1"/>
    </source>
</evidence>
<dbReference type="EMBL" id="QFLI01000004">
    <property type="protein sequence ID" value="PXY01052.1"/>
    <property type="molecule type" value="Genomic_DNA"/>
</dbReference>
<sequence length="72" mass="8423">MSEENHVYHTFIIEISVCLLFKLNLNSSFKTRKSFIGNLKLEAVCRELDNRGIGYLQYHKCNKEKKFANAII</sequence>
<comment type="caution">
    <text evidence="1">The sequence shown here is derived from an EMBL/GenBank/DDBJ whole genome shotgun (WGS) entry which is preliminary data.</text>
</comment>
<gene>
    <name evidence="1" type="ORF">DF185_10380</name>
</gene>
<evidence type="ECO:0000313" key="2">
    <source>
        <dbReference type="Proteomes" id="UP000248079"/>
    </source>
</evidence>
<protein>
    <submittedName>
        <fullName evidence="1">Uncharacterized protein</fullName>
    </submittedName>
</protein>
<dbReference type="AlphaFoldDB" id="A0A2V3ZX60"/>
<proteinExistence type="predicted"/>
<accession>A0A2V3ZX60</accession>